<dbReference type="PANTHER" id="PTHR34512:SF30">
    <property type="entry name" value="OUTER MEMBRANE PROTEIN ASSEMBLY FACTOR BAMB"/>
    <property type="match status" value="1"/>
</dbReference>
<evidence type="ECO:0000313" key="3">
    <source>
        <dbReference type="EMBL" id="MFC7336381.1"/>
    </source>
</evidence>
<name>A0ABW2L5K9_9BACT</name>
<dbReference type="Pfam" id="PF13360">
    <property type="entry name" value="PQQ_2"/>
    <property type="match status" value="3"/>
</dbReference>
<sequence length="546" mass="57454">MMLLFDHLGVVPIVVNAGAALLPAMLAGAASFVALLFKPRELLAACKARPARVAAIVGIIALVTAVIVFWPAPATDSDARSARRGGAAGEEPSGGALAPVTVDWTRVALARIEAMKRGDLSSAPVANTPSQSEDQAFVFRGGLERMGSNGADIEGPLTLAWSYYPKWSDNGVEQEDRDAMILSSPAIYGDRVYGASCTLDPPDSFGAIFCLDAATGKQHWTVDKADGELFKGFFSSPAISADGKYLVVGQGLHPDSNCRLICVETATGRVVWTYQVELHIESSPFIDGDVVYVGAGAIEDPETHKPTSHPGFVFAVSLTDGKLLWRQDVNDPESSPAVRDGKLFIGSGFNGQAIVALDASTDAKERILWKTDTPYPITGAVTLMDDLVIAGGGNGDFVYRDPNPAGVVLALNASDGSEKWKTTLPDAVLGAVAAADKFICPVANGEVIALDPANGERLWSTAISNNAPVLGSAAVTEKSVYAVSQNGYLARLHLADGKEVERVYLNSTDKPGEQGLCISSPIVWNGRLFVGSETGGIRCYVGGQSK</sequence>
<protein>
    <submittedName>
        <fullName evidence="3">PQQ-binding-like beta-propeller repeat protein</fullName>
    </submittedName>
</protein>
<evidence type="ECO:0000256" key="1">
    <source>
        <dbReference type="SAM" id="Phobius"/>
    </source>
</evidence>
<dbReference type="PANTHER" id="PTHR34512">
    <property type="entry name" value="CELL SURFACE PROTEIN"/>
    <property type="match status" value="1"/>
</dbReference>
<evidence type="ECO:0000259" key="2">
    <source>
        <dbReference type="Pfam" id="PF13360"/>
    </source>
</evidence>
<dbReference type="InterPro" id="IPR018391">
    <property type="entry name" value="PQQ_b-propeller_rpt"/>
</dbReference>
<feature type="domain" description="Pyrrolo-quinoline quinone repeat" evidence="2">
    <location>
        <begin position="206"/>
        <end position="295"/>
    </location>
</feature>
<dbReference type="SUPFAM" id="SSF50998">
    <property type="entry name" value="Quinoprotein alcohol dehydrogenase-like"/>
    <property type="match status" value="2"/>
</dbReference>
<keyword evidence="1" id="KW-0812">Transmembrane</keyword>
<keyword evidence="4" id="KW-1185">Reference proteome</keyword>
<organism evidence="3 4">
    <name type="scientific">Haloferula chungangensis</name>
    <dbReference type="NCBI Taxonomy" id="1048331"/>
    <lineage>
        <taxon>Bacteria</taxon>
        <taxon>Pseudomonadati</taxon>
        <taxon>Verrucomicrobiota</taxon>
        <taxon>Verrucomicrobiia</taxon>
        <taxon>Verrucomicrobiales</taxon>
        <taxon>Verrucomicrobiaceae</taxon>
        <taxon>Haloferula</taxon>
    </lineage>
</organism>
<keyword evidence="1" id="KW-1133">Transmembrane helix</keyword>
<comment type="caution">
    <text evidence="3">The sequence shown here is derived from an EMBL/GenBank/DDBJ whole genome shotgun (WGS) entry which is preliminary data.</text>
</comment>
<feature type="transmembrane region" description="Helical" evidence="1">
    <location>
        <begin position="49"/>
        <end position="70"/>
    </location>
</feature>
<gene>
    <name evidence="3" type="ORF">ACFQY0_04260</name>
</gene>
<dbReference type="SMART" id="SM00564">
    <property type="entry name" value="PQQ"/>
    <property type="match status" value="7"/>
</dbReference>
<feature type="transmembrane region" description="Helical" evidence="1">
    <location>
        <begin position="12"/>
        <end position="37"/>
    </location>
</feature>
<dbReference type="InterPro" id="IPR015943">
    <property type="entry name" value="WD40/YVTN_repeat-like_dom_sf"/>
</dbReference>
<dbReference type="RefSeq" id="WP_379709500.1">
    <property type="nucleotide sequence ID" value="NZ_JBHTBS010000002.1"/>
</dbReference>
<dbReference type="Proteomes" id="UP001596472">
    <property type="component" value="Unassembled WGS sequence"/>
</dbReference>
<keyword evidence="1" id="KW-0472">Membrane</keyword>
<dbReference type="Gene3D" id="2.130.10.10">
    <property type="entry name" value="YVTN repeat-like/Quinoprotein amine dehydrogenase"/>
    <property type="match status" value="2"/>
</dbReference>
<proteinExistence type="predicted"/>
<feature type="domain" description="Pyrrolo-quinoline quinone repeat" evidence="2">
    <location>
        <begin position="313"/>
        <end position="394"/>
    </location>
</feature>
<evidence type="ECO:0000313" key="4">
    <source>
        <dbReference type="Proteomes" id="UP001596472"/>
    </source>
</evidence>
<reference evidence="4" key="1">
    <citation type="journal article" date="2019" name="Int. J. Syst. Evol. Microbiol.">
        <title>The Global Catalogue of Microorganisms (GCM) 10K type strain sequencing project: providing services to taxonomists for standard genome sequencing and annotation.</title>
        <authorList>
            <consortium name="The Broad Institute Genomics Platform"/>
            <consortium name="The Broad Institute Genome Sequencing Center for Infectious Disease"/>
            <person name="Wu L."/>
            <person name="Ma J."/>
        </authorList>
    </citation>
    <scope>NUCLEOTIDE SEQUENCE [LARGE SCALE GENOMIC DNA]</scope>
    <source>
        <strain evidence="4">CGMCC 4.1467</strain>
    </source>
</reference>
<accession>A0ABW2L5K9</accession>
<dbReference type="EMBL" id="JBHTBS010000002">
    <property type="protein sequence ID" value="MFC7336381.1"/>
    <property type="molecule type" value="Genomic_DNA"/>
</dbReference>
<dbReference type="InterPro" id="IPR011047">
    <property type="entry name" value="Quinoprotein_ADH-like_sf"/>
</dbReference>
<dbReference type="InterPro" id="IPR002372">
    <property type="entry name" value="PQQ_rpt_dom"/>
</dbReference>
<feature type="domain" description="Pyrrolo-quinoline quinone repeat" evidence="2">
    <location>
        <begin position="404"/>
        <end position="539"/>
    </location>
</feature>